<dbReference type="STRING" id="908615.SAMN05421540_106164"/>
<keyword evidence="3" id="KW-1185">Reference proteome</keyword>
<dbReference type="InterPro" id="IPR026444">
    <property type="entry name" value="Secre_tail"/>
</dbReference>
<proteinExistence type="predicted"/>
<dbReference type="RefSeq" id="WP_093244351.1">
    <property type="nucleotide sequence ID" value="NZ_FNQF01000006.1"/>
</dbReference>
<protein>
    <submittedName>
        <fullName evidence="2">Por secretion system C-terminal sorting domain-containing protein</fullName>
    </submittedName>
</protein>
<name>A0A1H4BV49_9FLAO</name>
<dbReference type="Proteomes" id="UP000198820">
    <property type="component" value="Unassembled WGS sequence"/>
</dbReference>
<sequence>MTEENHCYESTTAETLNVDQLSGGAYILEITTNENKSFTEKFIKK</sequence>
<dbReference type="AlphaFoldDB" id="A0A1H4BV49"/>
<reference evidence="2 3" key="1">
    <citation type="submission" date="2016-10" db="EMBL/GenBank/DDBJ databases">
        <authorList>
            <person name="de Groot N.N."/>
        </authorList>
    </citation>
    <scope>NUCLEOTIDE SEQUENCE [LARGE SCALE GENOMIC DNA]</scope>
    <source>
        <strain evidence="2 3">DSM 23581</strain>
    </source>
</reference>
<keyword evidence="1" id="KW-0732">Signal</keyword>
<dbReference type="EMBL" id="FNQF01000006">
    <property type="protein sequence ID" value="SEA51702.1"/>
    <property type="molecule type" value="Genomic_DNA"/>
</dbReference>
<accession>A0A1H4BV49</accession>
<organism evidence="2 3">
    <name type="scientific">Psychroflexus halocasei</name>
    <dbReference type="NCBI Taxonomy" id="908615"/>
    <lineage>
        <taxon>Bacteria</taxon>
        <taxon>Pseudomonadati</taxon>
        <taxon>Bacteroidota</taxon>
        <taxon>Flavobacteriia</taxon>
        <taxon>Flavobacteriales</taxon>
        <taxon>Flavobacteriaceae</taxon>
        <taxon>Psychroflexus</taxon>
    </lineage>
</organism>
<dbReference type="NCBIfam" id="TIGR04183">
    <property type="entry name" value="Por_Secre_tail"/>
    <property type="match status" value="1"/>
</dbReference>
<gene>
    <name evidence="2" type="ORF">SAMN05421540_106164</name>
</gene>
<evidence type="ECO:0000256" key="1">
    <source>
        <dbReference type="ARBA" id="ARBA00022729"/>
    </source>
</evidence>
<evidence type="ECO:0000313" key="2">
    <source>
        <dbReference type="EMBL" id="SEA51702.1"/>
    </source>
</evidence>
<evidence type="ECO:0000313" key="3">
    <source>
        <dbReference type="Proteomes" id="UP000198820"/>
    </source>
</evidence>